<dbReference type="Pfam" id="PF00175">
    <property type="entry name" value="NAD_binding_1"/>
    <property type="match status" value="1"/>
</dbReference>
<dbReference type="PROSITE" id="PS51384">
    <property type="entry name" value="FAD_FR"/>
    <property type="match status" value="1"/>
</dbReference>
<dbReference type="SUPFAM" id="SSF54292">
    <property type="entry name" value="2Fe-2S ferredoxin-like"/>
    <property type="match status" value="1"/>
</dbReference>
<dbReference type="SUPFAM" id="SSF52343">
    <property type="entry name" value="Ferredoxin reductase-like, C-terminal NADP-linked domain"/>
    <property type="match status" value="1"/>
</dbReference>
<keyword evidence="12" id="KW-0472">Membrane</keyword>
<keyword evidence="3" id="KW-0001">2Fe-2S</keyword>
<dbReference type="PANTHER" id="PTHR47354">
    <property type="entry name" value="NADH OXIDOREDUCTASE HCR"/>
    <property type="match status" value="1"/>
</dbReference>
<comment type="cofactor">
    <cofactor evidence="1">
        <name>FAD</name>
        <dbReference type="ChEBI" id="CHEBI:57692"/>
    </cofactor>
</comment>
<dbReference type="CDD" id="cd06217">
    <property type="entry name" value="FNR_iron_sulfur_binding_3"/>
    <property type="match status" value="1"/>
</dbReference>
<dbReference type="eggNOG" id="COG1018">
    <property type="taxonomic scope" value="Bacteria"/>
</dbReference>
<gene>
    <name evidence="16" type="ORF">B381_03337</name>
</gene>
<dbReference type="InterPro" id="IPR012675">
    <property type="entry name" value="Beta-grasp_dom_sf"/>
</dbReference>
<keyword evidence="4" id="KW-0479">Metal-binding</keyword>
<sequence length="735" mass="76798">MEAAAVLTEGFVGWKRVAALATLAMLLAHGAAGAQSAADPHAAHPPDKTGGTTAAQPDAAGTSSARDSGSMAGMPMGTTPPAGAPMGDDDHAAHHPDKAGSMAVPQPAPADGMPAQSSSSMNGMPMSATPPADASAGDDDHAAHHPDATASMPASSGASMAGSMGGMMAGSMGGMMDDMMRGCRGDECGRDRRLNKLLYPQLMALPDLPPERRASVEQLAHHRMHEGIQLLASLSSEASHAVQRNDYGGLQEASDRMRVAWGEFDSGLSAYRALAEGQAPRGIALAWFRREMNLTDPLTTAPAHGVFGLSGFHYFTMALLLAFALLAAWMYVARTRRTNAVLATLRTGAPVPPAPAAAPRSGVAPAPAASVSPGVPAEGEPQARAPVSTMGGWVGKLRVARVFQETPKVKTFRLAPVEGVGALPFEFEPGQFLTLSVHSGGNQVKRSYSIASSPCCHGWCDLTVKHESGGIVSGYLHEQVKEGDLLDASGPYGRFTFRGVESDSVVFLGGGVGITPLMSSIRYLTDQSWNGRIDLVYACKDLESVIFRDELNQLARRHPNLHVSIVLSDESSAAWTGPRGFITAELLGQIPQIRSRRIHLCGPSVMMDAVRNELGKLGIDLASVHSELFLSPSRTVPPGLEVSAGDTATAVTCSFERSGKKAPLAAGQTVLEAAEEVGVPIEYACRQGYCGLCKIKLLSGEVTMDVDDGLTPLDRSSGVILACQAKASADISVDA</sequence>
<dbReference type="SUPFAM" id="SSF63380">
    <property type="entry name" value="Riboflavin synthase domain-like"/>
    <property type="match status" value="1"/>
</dbReference>
<feature type="domain" description="FAD-binding FR-type" evidence="15">
    <location>
        <begin position="392"/>
        <end position="498"/>
    </location>
</feature>
<dbReference type="InterPro" id="IPR008333">
    <property type="entry name" value="Cbr1-like_FAD-bd_dom"/>
</dbReference>
<feature type="signal peptide" evidence="13">
    <location>
        <begin position="1"/>
        <end position="34"/>
    </location>
</feature>
<feature type="compositionally biased region" description="Polar residues" evidence="11">
    <location>
        <begin position="50"/>
        <end position="67"/>
    </location>
</feature>
<dbReference type="InterPro" id="IPR017927">
    <property type="entry name" value="FAD-bd_FR_type"/>
</dbReference>
<reference evidence="16 17" key="1">
    <citation type="journal article" date="2013" name="Genome Announc.">
        <title>Draft Genome of Pseudomonas stutzeri Strain NF13, a Nitrogen Fixer Isolated from the Galapagos Rift Hydrothermal Vent.</title>
        <authorList>
            <person name="Pena A."/>
            <person name="Busquets A."/>
            <person name="Gomila M."/>
            <person name="Mayol J."/>
            <person name="Bosch R."/>
            <person name="Nogales B."/>
            <person name="Garcia-Valdes E."/>
            <person name="Bennasar A."/>
            <person name="Lalucat J."/>
        </authorList>
    </citation>
    <scope>NUCLEOTIDE SEQUENCE [LARGE SCALE GENOMIC DNA]</scope>
    <source>
        <strain evidence="16 17">NF13</strain>
    </source>
</reference>
<feature type="compositionally biased region" description="Basic and acidic residues" evidence="11">
    <location>
        <begin position="138"/>
        <end position="147"/>
    </location>
</feature>
<evidence type="ECO:0000259" key="14">
    <source>
        <dbReference type="PROSITE" id="PS51085"/>
    </source>
</evidence>
<feature type="transmembrane region" description="Helical" evidence="12">
    <location>
        <begin position="312"/>
        <end position="332"/>
    </location>
</feature>
<keyword evidence="2" id="KW-0285">Flavoprotein</keyword>
<evidence type="ECO:0000256" key="5">
    <source>
        <dbReference type="ARBA" id="ARBA00022827"/>
    </source>
</evidence>
<dbReference type="GO" id="GO:0051537">
    <property type="term" value="F:2 iron, 2 sulfur cluster binding"/>
    <property type="evidence" value="ECO:0007669"/>
    <property type="project" value="UniProtKB-KW"/>
</dbReference>
<evidence type="ECO:0000256" key="7">
    <source>
        <dbReference type="ARBA" id="ARBA00023004"/>
    </source>
</evidence>
<dbReference type="Pfam" id="PF00970">
    <property type="entry name" value="FAD_binding_6"/>
    <property type="match status" value="1"/>
</dbReference>
<dbReference type="PANTHER" id="PTHR47354:SF6">
    <property type="entry name" value="NADH OXIDOREDUCTASE HCR"/>
    <property type="match status" value="1"/>
</dbReference>
<dbReference type="PATRIC" id="fig|1212548.4.peg.627"/>
<proteinExistence type="inferred from homology"/>
<dbReference type="CDD" id="cd00207">
    <property type="entry name" value="fer2"/>
    <property type="match status" value="1"/>
</dbReference>
<evidence type="ECO:0000256" key="4">
    <source>
        <dbReference type="ARBA" id="ARBA00022723"/>
    </source>
</evidence>
<keyword evidence="12" id="KW-1133">Transmembrane helix</keyword>
<evidence type="ECO:0000256" key="12">
    <source>
        <dbReference type="SAM" id="Phobius"/>
    </source>
</evidence>
<dbReference type="InterPro" id="IPR017938">
    <property type="entry name" value="Riboflavin_synthase-like_b-brl"/>
</dbReference>
<dbReference type="InterPro" id="IPR001433">
    <property type="entry name" value="OxRdtase_FAD/NAD-bd"/>
</dbReference>
<evidence type="ECO:0000259" key="15">
    <source>
        <dbReference type="PROSITE" id="PS51384"/>
    </source>
</evidence>
<feature type="domain" description="2Fe-2S ferredoxin-type" evidence="14">
    <location>
        <begin position="649"/>
        <end position="735"/>
    </location>
</feature>
<comment type="similarity">
    <text evidence="10">In the N-terminal section; belongs to the FAD-binding oxidoreductase type 6 family.</text>
</comment>
<feature type="compositionally biased region" description="Low complexity" evidence="11">
    <location>
        <begin position="357"/>
        <end position="377"/>
    </location>
</feature>
<evidence type="ECO:0000256" key="11">
    <source>
        <dbReference type="SAM" id="MobiDB-lite"/>
    </source>
</evidence>
<dbReference type="Gene3D" id="3.40.50.80">
    <property type="entry name" value="Nucleotide-binding domain of ferredoxin-NADP reductase (FNR) module"/>
    <property type="match status" value="1"/>
</dbReference>
<evidence type="ECO:0000256" key="8">
    <source>
        <dbReference type="ARBA" id="ARBA00023014"/>
    </source>
</evidence>
<evidence type="ECO:0000256" key="6">
    <source>
        <dbReference type="ARBA" id="ARBA00023002"/>
    </source>
</evidence>
<keyword evidence="13" id="KW-0732">Signal</keyword>
<dbReference type="PROSITE" id="PS51085">
    <property type="entry name" value="2FE2S_FER_2"/>
    <property type="match status" value="1"/>
</dbReference>
<feature type="region of interest" description="Disordered" evidence="11">
    <location>
        <begin position="37"/>
        <end position="165"/>
    </location>
</feature>
<dbReference type="PRINTS" id="PR00410">
    <property type="entry name" value="PHEHYDRXLASE"/>
</dbReference>
<evidence type="ECO:0000256" key="1">
    <source>
        <dbReference type="ARBA" id="ARBA00001974"/>
    </source>
</evidence>
<keyword evidence="6" id="KW-0560">Oxidoreductase</keyword>
<name>M2V6F9_STUST</name>
<protein>
    <submittedName>
        <fullName evidence="16">Oxidoreductase, FAD-binding protein</fullName>
    </submittedName>
</protein>
<dbReference type="Pfam" id="PF00111">
    <property type="entry name" value="Fer2"/>
    <property type="match status" value="1"/>
</dbReference>
<evidence type="ECO:0000256" key="2">
    <source>
        <dbReference type="ARBA" id="ARBA00022630"/>
    </source>
</evidence>
<evidence type="ECO:0000256" key="13">
    <source>
        <dbReference type="SAM" id="SignalP"/>
    </source>
</evidence>
<dbReference type="PRINTS" id="PR00371">
    <property type="entry name" value="FPNCR"/>
</dbReference>
<comment type="caution">
    <text evidence="16">The sequence shown here is derived from an EMBL/GenBank/DDBJ whole genome shotgun (WGS) entry which is preliminary data.</text>
</comment>
<evidence type="ECO:0000256" key="3">
    <source>
        <dbReference type="ARBA" id="ARBA00022714"/>
    </source>
</evidence>
<evidence type="ECO:0000313" key="17">
    <source>
        <dbReference type="Proteomes" id="UP000011700"/>
    </source>
</evidence>
<feature type="chain" id="PRO_5004028259" evidence="13">
    <location>
        <begin position="35"/>
        <end position="735"/>
    </location>
</feature>
<keyword evidence="5" id="KW-0274">FAD</keyword>
<dbReference type="InterPro" id="IPR006058">
    <property type="entry name" value="2Fe2S_fd_BS"/>
</dbReference>
<feature type="compositionally biased region" description="Basic and acidic residues" evidence="11">
    <location>
        <begin position="88"/>
        <end position="98"/>
    </location>
</feature>
<evidence type="ECO:0000256" key="9">
    <source>
        <dbReference type="ARBA" id="ARBA00034078"/>
    </source>
</evidence>
<dbReference type="InterPro" id="IPR001041">
    <property type="entry name" value="2Fe-2S_ferredoxin-type"/>
</dbReference>
<dbReference type="GO" id="GO:0046872">
    <property type="term" value="F:metal ion binding"/>
    <property type="evidence" value="ECO:0007669"/>
    <property type="project" value="UniProtKB-KW"/>
</dbReference>
<dbReference type="EMBL" id="AOBS01000021">
    <property type="protein sequence ID" value="EME01442.1"/>
    <property type="molecule type" value="Genomic_DNA"/>
</dbReference>
<dbReference type="Gene3D" id="2.40.30.10">
    <property type="entry name" value="Translation factors"/>
    <property type="match status" value="1"/>
</dbReference>
<dbReference type="PROSITE" id="PS00197">
    <property type="entry name" value="2FE2S_FER_1"/>
    <property type="match status" value="1"/>
</dbReference>
<dbReference type="InterPro" id="IPR036010">
    <property type="entry name" value="2Fe-2S_ferredoxin-like_sf"/>
</dbReference>
<keyword evidence="8" id="KW-0411">Iron-sulfur</keyword>
<dbReference type="Proteomes" id="UP000011700">
    <property type="component" value="Unassembled WGS sequence"/>
</dbReference>
<accession>M2V6F9</accession>
<keyword evidence="7" id="KW-0408">Iron</keyword>
<dbReference type="Gene3D" id="3.10.20.30">
    <property type="match status" value="1"/>
</dbReference>
<feature type="region of interest" description="Disordered" evidence="11">
    <location>
        <begin position="353"/>
        <end position="386"/>
    </location>
</feature>
<dbReference type="InterPro" id="IPR039261">
    <property type="entry name" value="FNR_nucleotide-bd"/>
</dbReference>
<organism evidence="16 17">
    <name type="scientific">Stutzerimonas stutzeri NF13</name>
    <dbReference type="NCBI Taxonomy" id="1212548"/>
    <lineage>
        <taxon>Bacteria</taxon>
        <taxon>Pseudomonadati</taxon>
        <taxon>Pseudomonadota</taxon>
        <taxon>Gammaproteobacteria</taxon>
        <taxon>Pseudomonadales</taxon>
        <taxon>Pseudomonadaceae</taxon>
        <taxon>Stutzerimonas</taxon>
    </lineage>
</organism>
<dbReference type="GO" id="GO:0016491">
    <property type="term" value="F:oxidoreductase activity"/>
    <property type="evidence" value="ECO:0007669"/>
    <property type="project" value="UniProtKB-KW"/>
</dbReference>
<dbReference type="AlphaFoldDB" id="M2V6F9"/>
<comment type="cofactor">
    <cofactor evidence="9">
        <name>[2Fe-2S] cluster</name>
        <dbReference type="ChEBI" id="CHEBI:190135"/>
    </cofactor>
</comment>
<keyword evidence="12" id="KW-0812">Transmembrane</keyword>
<evidence type="ECO:0000256" key="10">
    <source>
        <dbReference type="ARBA" id="ARBA00061434"/>
    </source>
</evidence>
<evidence type="ECO:0000313" key="16">
    <source>
        <dbReference type="EMBL" id="EME01442.1"/>
    </source>
</evidence>
<dbReference type="InterPro" id="IPR050415">
    <property type="entry name" value="MRET"/>
</dbReference>
<dbReference type="InterPro" id="IPR001709">
    <property type="entry name" value="Flavoprot_Pyr_Nucl_cyt_Rdtase"/>
</dbReference>
<feature type="compositionally biased region" description="Low complexity" evidence="11">
    <location>
        <begin position="148"/>
        <end position="162"/>
    </location>
</feature>